<keyword evidence="2" id="KW-1185">Reference proteome</keyword>
<organism evidence="1 2">
    <name type="scientific">Flavobacterium fructosi</name>
    <dbReference type="NCBI Taxonomy" id="3230416"/>
    <lineage>
        <taxon>Bacteria</taxon>
        <taxon>Pseudomonadati</taxon>
        <taxon>Bacteroidota</taxon>
        <taxon>Flavobacteriia</taxon>
        <taxon>Flavobacteriales</taxon>
        <taxon>Flavobacteriaceae</taxon>
        <taxon>Flavobacterium</taxon>
    </lineage>
</organism>
<name>A0ABW6HJE2_9FLAO</name>
<evidence type="ECO:0008006" key="3">
    <source>
        <dbReference type="Google" id="ProtNLM"/>
    </source>
</evidence>
<accession>A0ABW6HJE2</accession>
<reference evidence="1 2" key="1">
    <citation type="submission" date="2024-06" db="EMBL/GenBank/DDBJ databases">
        <title>Flavobacterium spp. isolated from glacier.</title>
        <authorList>
            <person name="Han D."/>
        </authorList>
    </citation>
    <scope>NUCLEOTIDE SEQUENCE [LARGE SCALE GENOMIC DNA]</scope>
    <source>
        <strain evidence="1 2">LB3P45</strain>
    </source>
</reference>
<evidence type="ECO:0000313" key="2">
    <source>
        <dbReference type="Proteomes" id="UP001600039"/>
    </source>
</evidence>
<sequence length="160" mass="17663">MKFQKIAIAGGIIVLGIYLLKEKAKKLTAQFSEVKILPVGFKNLDGKWNDGKPFVTFNLDLNFINPTLQKFTADGVVITLKKLLFYDKNNVFLGESTLNMTSLSIPAKSSTIVRNVPVILDLQTTIVNAIAIINKGGFSPENIKTEAVISVFGLEYKLKQ</sequence>
<comment type="caution">
    <text evidence="1">The sequence shown here is derived from an EMBL/GenBank/DDBJ whole genome shotgun (WGS) entry which is preliminary data.</text>
</comment>
<dbReference type="Proteomes" id="UP001600039">
    <property type="component" value="Unassembled WGS sequence"/>
</dbReference>
<dbReference type="EMBL" id="JBHZQA010000002">
    <property type="protein sequence ID" value="MFE3847142.1"/>
    <property type="molecule type" value="Genomic_DNA"/>
</dbReference>
<proteinExistence type="predicted"/>
<protein>
    <recommendedName>
        <fullName evidence="3">YceI-like domain-containing protein</fullName>
    </recommendedName>
</protein>
<gene>
    <name evidence="1" type="ORF">ACFX5D_04065</name>
</gene>
<dbReference type="RefSeq" id="WP_379856975.1">
    <property type="nucleotide sequence ID" value="NZ_JBHZQA010000002.1"/>
</dbReference>
<evidence type="ECO:0000313" key="1">
    <source>
        <dbReference type="EMBL" id="MFE3847142.1"/>
    </source>
</evidence>